<dbReference type="AlphaFoldDB" id="A0A7C3VNV8"/>
<comment type="caution">
    <text evidence="1">The sequence shown here is derived from an EMBL/GenBank/DDBJ whole genome shotgun (WGS) entry which is preliminary data.</text>
</comment>
<dbReference type="InterPro" id="IPR036155">
    <property type="entry name" value="Crypto/Photolyase_N_sf"/>
</dbReference>
<accession>A0A7C3VNV8</accession>
<name>A0A7C3VNV8_9CYAN</name>
<proteinExistence type="predicted"/>
<evidence type="ECO:0000313" key="1">
    <source>
        <dbReference type="EMBL" id="HGG00111.1"/>
    </source>
</evidence>
<reference evidence="1" key="1">
    <citation type="journal article" date="2020" name="mSystems">
        <title>Genome- and Community-Level Interaction Insights into Carbon Utilization and Element Cycling Functions of Hydrothermarchaeota in Hydrothermal Sediment.</title>
        <authorList>
            <person name="Zhou Z."/>
            <person name="Liu Y."/>
            <person name="Xu W."/>
            <person name="Pan J."/>
            <person name="Luo Z.H."/>
            <person name="Li M."/>
        </authorList>
    </citation>
    <scope>NUCLEOTIDE SEQUENCE [LARGE SCALE GENOMIC DNA]</scope>
    <source>
        <strain evidence="1">SpSt-374</strain>
    </source>
</reference>
<organism evidence="1">
    <name type="scientific">Planktothricoides sp. SpSt-374</name>
    <dbReference type="NCBI Taxonomy" id="2282167"/>
    <lineage>
        <taxon>Bacteria</taxon>
        <taxon>Bacillati</taxon>
        <taxon>Cyanobacteriota</taxon>
        <taxon>Cyanophyceae</taxon>
        <taxon>Oscillatoriophycideae</taxon>
        <taxon>Oscillatoriales</taxon>
        <taxon>Oscillatoriaceae</taxon>
        <taxon>Planktothricoides</taxon>
    </lineage>
</organism>
<sequence>MTESLIWVNEDGINPEHKMFRDYPDAPRVYIFDVSYLQQWRISHHRLQFIYESLLEIPHISIYKGETVAVLDSLLQEYNVREVITTATPNHIITGWQDEILKQADLVTYPQIYPVQDSSSPRRFARYWRQSDRFWLTP</sequence>
<dbReference type="EMBL" id="DSPX01000049">
    <property type="protein sequence ID" value="HGG00111.1"/>
    <property type="molecule type" value="Genomic_DNA"/>
</dbReference>
<dbReference type="SUPFAM" id="SSF52425">
    <property type="entry name" value="Cryptochrome/photolyase, N-terminal domain"/>
    <property type="match status" value="1"/>
</dbReference>
<gene>
    <name evidence="1" type="ORF">ENR15_05470</name>
</gene>
<dbReference type="Gene3D" id="3.40.50.620">
    <property type="entry name" value="HUPs"/>
    <property type="match status" value="1"/>
</dbReference>
<dbReference type="InterPro" id="IPR014729">
    <property type="entry name" value="Rossmann-like_a/b/a_fold"/>
</dbReference>
<protein>
    <submittedName>
        <fullName evidence="1">Uncharacterized protein</fullName>
    </submittedName>
</protein>